<dbReference type="AlphaFoldDB" id="A0A1I7WQ56"/>
<accession>A0A1I7WQ56</accession>
<evidence type="ECO:0000313" key="1">
    <source>
        <dbReference type="Proteomes" id="UP000095283"/>
    </source>
</evidence>
<sequence>MRNSVLGEYQLTNSSTLQLPDKCFYRLIRFMRLMSVLCDEVIHYFTLNSFTSISDSQNYYDNINRHKRHKPFSNISIFLDELWHFLLPCSVRSHESRAHQRALLFNYFEEELRPKSLFVYFVTYRFSIDPTRPVMALWC</sequence>
<dbReference type="Proteomes" id="UP000095283">
    <property type="component" value="Unplaced"/>
</dbReference>
<name>A0A1I7WQ56_HETBA</name>
<organism evidence="1 2">
    <name type="scientific">Heterorhabditis bacteriophora</name>
    <name type="common">Entomopathogenic nematode worm</name>
    <dbReference type="NCBI Taxonomy" id="37862"/>
    <lineage>
        <taxon>Eukaryota</taxon>
        <taxon>Metazoa</taxon>
        <taxon>Ecdysozoa</taxon>
        <taxon>Nematoda</taxon>
        <taxon>Chromadorea</taxon>
        <taxon>Rhabditida</taxon>
        <taxon>Rhabditina</taxon>
        <taxon>Rhabditomorpha</taxon>
        <taxon>Strongyloidea</taxon>
        <taxon>Heterorhabditidae</taxon>
        <taxon>Heterorhabditis</taxon>
    </lineage>
</organism>
<dbReference type="WBParaSite" id="Hba_07284">
    <property type="protein sequence ID" value="Hba_07284"/>
    <property type="gene ID" value="Hba_07284"/>
</dbReference>
<keyword evidence="1" id="KW-1185">Reference proteome</keyword>
<proteinExistence type="predicted"/>
<evidence type="ECO:0000313" key="2">
    <source>
        <dbReference type="WBParaSite" id="Hba_07284"/>
    </source>
</evidence>
<protein>
    <submittedName>
        <fullName evidence="2">Myotubularin phosphatase domain-containing protein</fullName>
    </submittedName>
</protein>
<reference evidence="2" key="1">
    <citation type="submission" date="2016-11" db="UniProtKB">
        <authorList>
            <consortium name="WormBaseParasite"/>
        </authorList>
    </citation>
    <scope>IDENTIFICATION</scope>
</reference>